<dbReference type="InterPro" id="IPR033116">
    <property type="entry name" value="TRYPSIN_SER"/>
</dbReference>
<evidence type="ECO:0000256" key="4">
    <source>
        <dbReference type="ARBA" id="ARBA00022801"/>
    </source>
</evidence>
<dbReference type="InterPro" id="IPR043504">
    <property type="entry name" value="Peptidase_S1_PA_chymotrypsin"/>
</dbReference>
<accession>A0A1Q8C2P6</accession>
<evidence type="ECO:0000313" key="13">
    <source>
        <dbReference type="Proteomes" id="UP000185596"/>
    </source>
</evidence>
<comment type="similarity">
    <text evidence="1">Belongs to the peptidase S1 family.</text>
</comment>
<evidence type="ECO:0000259" key="11">
    <source>
        <dbReference type="Pfam" id="PF02983"/>
    </source>
</evidence>
<keyword evidence="2" id="KW-0645">Protease</keyword>
<dbReference type="InterPro" id="IPR018114">
    <property type="entry name" value="TRYPSIN_HIS"/>
</dbReference>
<dbReference type="InterPro" id="IPR001316">
    <property type="entry name" value="Pept_S1A_streptogrisin"/>
</dbReference>
<keyword evidence="7 9" id="KW-1015">Disulfide bond</keyword>
<dbReference type="InterPro" id="IPR035070">
    <property type="entry name" value="Streptogrisin_prodomain"/>
</dbReference>
<feature type="chain" id="PRO_5010305170" description="Peptidase S1A alpha-lytic prodomain domain-containing protein" evidence="10">
    <location>
        <begin position="21"/>
        <end position="295"/>
    </location>
</feature>
<feature type="active site" description="Charge relay system" evidence="8">
    <location>
        <position position="160"/>
    </location>
</feature>
<feature type="disulfide bond" evidence="9">
    <location>
        <begin position="237"/>
        <end position="270"/>
    </location>
</feature>
<evidence type="ECO:0000256" key="3">
    <source>
        <dbReference type="ARBA" id="ARBA00022729"/>
    </source>
</evidence>
<evidence type="ECO:0000256" key="5">
    <source>
        <dbReference type="ARBA" id="ARBA00022825"/>
    </source>
</evidence>
<dbReference type="STRING" id="1912961.BU204_33995"/>
<dbReference type="CDD" id="cd21112">
    <property type="entry name" value="alphaLP-like"/>
    <property type="match status" value="1"/>
</dbReference>
<keyword evidence="4" id="KW-0378">Hydrolase</keyword>
<sequence length="295" mass="29018">MGGALLAAGVALTMASPANAADTAAAPTAAQLSAAQATLDKAASSRPSTVTGWYVDHKSKALVVSVHGSDAGVAAWAEDLGAGAVKIEHVAEAPRPFWNIIGGQAIRTSSGSRCSAGFNATSGSNRYVITAGHCTAIGGTWSGSGGTIGTVAGSSFPTNDYGIIRVTSSSAVLTPLVDRYSSGSDVTVSGAGNASNGQGVCRSGSTTGWRCGSVTGTNQTVCYSQGCVYQMIRTNVCAEPGDSGGALVSNPGSGTRVTALGLTSGGSGNCSSGGTTYFQPVTEPLSAYGLSLVTG</sequence>
<name>A0A1Q8C2P6_9PSEU</name>
<dbReference type="Gene3D" id="3.30.300.50">
    <property type="match status" value="1"/>
</dbReference>
<proteinExistence type="inferred from homology"/>
<dbReference type="GO" id="GO:0006508">
    <property type="term" value="P:proteolysis"/>
    <property type="evidence" value="ECO:0007669"/>
    <property type="project" value="UniProtKB-KW"/>
</dbReference>
<evidence type="ECO:0000256" key="10">
    <source>
        <dbReference type="SAM" id="SignalP"/>
    </source>
</evidence>
<dbReference type="Proteomes" id="UP000185596">
    <property type="component" value="Unassembled WGS sequence"/>
</dbReference>
<dbReference type="PROSITE" id="PS00134">
    <property type="entry name" value="TRYPSIN_HIS"/>
    <property type="match status" value="1"/>
</dbReference>
<evidence type="ECO:0000256" key="2">
    <source>
        <dbReference type="ARBA" id="ARBA00022670"/>
    </source>
</evidence>
<dbReference type="EMBL" id="MSIE01000092">
    <property type="protein sequence ID" value="OLF08626.1"/>
    <property type="molecule type" value="Genomic_DNA"/>
</dbReference>
<feature type="disulfide bond" evidence="9">
    <location>
        <begin position="114"/>
        <end position="134"/>
    </location>
</feature>
<feature type="active site" description="Charge relay system" evidence="8">
    <location>
        <position position="243"/>
    </location>
</feature>
<dbReference type="InterPro" id="IPR009003">
    <property type="entry name" value="Peptidase_S1_PA"/>
</dbReference>
<keyword evidence="5" id="KW-0720">Serine protease</keyword>
<dbReference type="PROSITE" id="PS00135">
    <property type="entry name" value="TRYPSIN_SER"/>
    <property type="match status" value="1"/>
</dbReference>
<gene>
    <name evidence="12" type="ORF">BU204_33995</name>
</gene>
<keyword evidence="13" id="KW-1185">Reference proteome</keyword>
<dbReference type="PRINTS" id="PR00861">
    <property type="entry name" value="ALYTICPTASE"/>
</dbReference>
<feature type="disulfide bond" evidence="9">
    <location>
        <begin position="201"/>
        <end position="211"/>
    </location>
</feature>
<feature type="domain" description="Peptidase S1A alpha-lytic prodomain" evidence="11">
    <location>
        <begin position="28"/>
        <end position="82"/>
    </location>
</feature>
<protein>
    <recommendedName>
        <fullName evidence="11">Peptidase S1A alpha-lytic prodomain domain-containing protein</fullName>
    </recommendedName>
</protein>
<dbReference type="SUPFAM" id="SSF50494">
    <property type="entry name" value="Trypsin-like serine proteases"/>
    <property type="match status" value="1"/>
</dbReference>
<keyword evidence="3 10" id="KW-0732">Signal</keyword>
<organism evidence="12 13">
    <name type="scientific">Actinophytocola xanthii</name>
    <dbReference type="NCBI Taxonomy" id="1912961"/>
    <lineage>
        <taxon>Bacteria</taxon>
        <taxon>Bacillati</taxon>
        <taxon>Actinomycetota</taxon>
        <taxon>Actinomycetes</taxon>
        <taxon>Pseudonocardiales</taxon>
        <taxon>Pseudonocardiaceae</taxon>
    </lineage>
</organism>
<dbReference type="InterPro" id="IPR004236">
    <property type="entry name" value="Pept_S1_alpha_lytic"/>
</dbReference>
<evidence type="ECO:0000256" key="6">
    <source>
        <dbReference type="ARBA" id="ARBA00023145"/>
    </source>
</evidence>
<evidence type="ECO:0000256" key="8">
    <source>
        <dbReference type="PIRSR" id="PIRSR001134-1"/>
    </source>
</evidence>
<feature type="active site" description="Charge relay system" evidence="8">
    <location>
        <position position="133"/>
    </location>
</feature>
<dbReference type="Gene3D" id="2.40.10.10">
    <property type="entry name" value="Trypsin-like serine proteases"/>
    <property type="match status" value="2"/>
</dbReference>
<dbReference type="GO" id="GO:0004252">
    <property type="term" value="F:serine-type endopeptidase activity"/>
    <property type="evidence" value="ECO:0007669"/>
    <property type="project" value="InterPro"/>
</dbReference>
<dbReference type="GO" id="GO:0005576">
    <property type="term" value="C:extracellular region"/>
    <property type="evidence" value="ECO:0007669"/>
    <property type="project" value="InterPro"/>
</dbReference>
<dbReference type="AlphaFoldDB" id="A0A1Q8C2P6"/>
<feature type="signal peptide" evidence="10">
    <location>
        <begin position="1"/>
        <end position="20"/>
    </location>
</feature>
<keyword evidence="6" id="KW-0865">Zymogen</keyword>
<evidence type="ECO:0000256" key="9">
    <source>
        <dbReference type="PIRSR" id="PIRSR001134-2"/>
    </source>
</evidence>
<dbReference type="Pfam" id="PF02983">
    <property type="entry name" value="Pro_Al_protease"/>
    <property type="match status" value="1"/>
</dbReference>
<dbReference type="PIRSF" id="PIRSF001134">
    <property type="entry name" value="Streptogrisin"/>
    <property type="match status" value="1"/>
</dbReference>
<evidence type="ECO:0000256" key="1">
    <source>
        <dbReference type="ARBA" id="ARBA00007664"/>
    </source>
</evidence>
<comment type="caution">
    <text evidence="12">The sequence shown here is derived from an EMBL/GenBank/DDBJ whole genome shotgun (WGS) entry which is preliminary data.</text>
</comment>
<evidence type="ECO:0000256" key="7">
    <source>
        <dbReference type="ARBA" id="ARBA00023157"/>
    </source>
</evidence>
<evidence type="ECO:0000313" key="12">
    <source>
        <dbReference type="EMBL" id="OLF08626.1"/>
    </source>
</evidence>
<reference evidence="12 13" key="1">
    <citation type="submission" date="2016-12" db="EMBL/GenBank/DDBJ databases">
        <title>The draft genome sequence of Actinophytocola sp. 11-183.</title>
        <authorList>
            <person name="Wang W."/>
            <person name="Yuan L."/>
        </authorList>
    </citation>
    <scope>NUCLEOTIDE SEQUENCE [LARGE SCALE GENOMIC DNA]</scope>
    <source>
        <strain evidence="12 13">11-183</strain>
    </source>
</reference>